<dbReference type="InterPro" id="IPR009619">
    <property type="entry name" value="CrgA"/>
</dbReference>
<dbReference type="Proteomes" id="UP000431744">
    <property type="component" value="Unassembled WGS sequence"/>
</dbReference>
<keyword evidence="5 7" id="KW-0472">Membrane</keyword>
<keyword evidence="3 7" id="KW-0812">Transmembrane</keyword>
<keyword evidence="1 7" id="KW-1003">Cell membrane</keyword>
<evidence type="ECO:0000256" key="3">
    <source>
        <dbReference type="ARBA" id="ARBA00022692"/>
    </source>
</evidence>
<keyword evidence="4 7" id="KW-1133">Transmembrane helix</keyword>
<evidence type="ECO:0000256" key="2">
    <source>
        <dbReference type="ARBA" id="ARBA00022618"/>
    </source>
</evidence>
<keyword evidence="10" id="KW-1185">Reference proteome</keyword>
<evidence type="ECO:0000256" key="4">
    <source>
        <dbReference type="ARBA" id="ARBA00022989"/>
    </source>
</evidence>
<dbReference type="HAMAP" id="MF_00631">
    <property type="entry name" value="CrgA"/>
    <property type="match status" value="1"/>
</dbReference>
<protein>
    <recommendedName>
        <fullName evidence="7">Cell division protein CrgA</fullName>
    </recommendedName>
</protein>
<comment type="function">
    <text evidence="7">Involved in cell division.</text>
</comment>
<dbReference type="EMBL" id="WBJY01000001">
    <property type="protein sequence ID" value="KAB1650423.1"/>
    <property type="molecule type" value="Genomic_DNA"/>
</dbReference>
<keyword evidence="6 7" id="KW-0131">Cell cycle</keyword>
<sequence>MAKKGAANAPKGEAAKKAERTKTPSGSRKHTSSAASAAAAAAAAAEKQRRRRPARPEGANPVWFKPLMFGFLAIGFLWIIVYYLSSGRFPIAELGSWNILVGFGIAFVGFLMTTNWKS</sequence>
<feature type="compositionally biased region" description="Low complexity" evidence="8">
    <location>
        <begin position="32"/>
        <end position="45"/>
    </location>
</feature>
<feature type="transmembrane region" description="Helical" evidence="7">
    <location>
        <begin position="96"/>
        <end position="116"/>
    </location>
</feature>
<evidence type="ECO:0000313" key="10">
    <source>
        <dbReference type="Proteomes" id="UP000431744"/>
    </source>
</evidence>
<accession>A0A6H9WMK3</accession>
<reference evidence="9 10" key="1">
    <citation type="submission" date="2019-09" db="EMBL/GenBank/DDBJ databases">
        <title>Phylogeny of genus Pseudoclavibacter and closely related genus.</title>
        <authorList>
            <person name="Li Y."/>
        </authorList>
    </citation>
    <scope>NUCLEOTIDE SEQUENCE [LARGE SCALE GENOMIC DNA]</scope>
    <source>
        <strain evidence="9 10">EGI 60007</strain>
    </source>
</reference>
<feature type="compositionally biased region" description="Basic and acidic residues" evidence="8">
    <location>
        <begin position="13"/>
        <end position="22"/>
    </location>
</feature>
<evidence type="ECO:0000313" key="9">
    <source>
        <dbReference type="EMBL" id="KAB1650423.1"/>
    </source>
</evidence>
<feature type="transmembrane region" description="Helical" evidence="7">
    <location>
        <begin position="62"/>
        <end position="84"/>
    </location>
</feature>
<gene>
    <name evidence="7" type="primary">crgA</name>
    <name evidence="9" type="ORF">F8O04_00060</name>
</gene>
<dbReference type="AlphaFoldDB" id="A0A6H9WMK3"/>
<comment type="caution">
    <text evidence="9">The sequence shown here is derived from an EMBL/GenBank/DDBJ whole genome shotgun (WGS) entry which is preliminary data.</text>
</comment>
<evidence type="ECO:0000256" key="8">
    <source>
        <dbReference type="SAM" id="MobiDB-lite"/>
    </source>
</evidence>
<evidence type="ECO:0000256" key="5">
    <source>
        <dbReference type="ARBA" id="ARBA00023136"/>
    </source>
</evidence>
<comment type="subcellular location">
    <subcellularLocation>
        <location evidence="7">Cell membrane</location>
        <topology evidence="7">Multi-pass membrane protein</topology>
    </subcellularLocation>
</comment>
<proteinExistence type="inferred from homology"/>
<dbReference type="Pfam" id="PF06781">
    <property type="entry name" value="CrgA"/>
    <property type="match status" value="1"/>
</dbReference>
<organism evidence="9 10">
    <name type="scientific">Pseudoclavibacter endophyticus</name>
    <dbReference type="NCBI Taxonomy" id="1778590"/>
    <lineage>
        <taxon>Bacteria</taxon>
        <taxon>Bacillati</taxon>
        <taxon>Actinomycetota</taxon>
        <taxon>Actinomycetes</taxon>
        <taxon>Micrococcales</taxon>
        <taxon>Microbacteriaceae</taxon>
        <taxon>Pseudoclavibacter</taxon>
    </lineage>
</organism>
<keyword evidence="2 7" id="KW-0132">Cell division</keyword>
<evidence type="ECO:0000256" key="7">
    <source>
        <dbReference type="HAMAP-Rule" id="MF_00631"/>
    </source>
</evidence>
<evidence type="ECO:0000256" key="6">
    <source>
        <dbReference type="ARBA" id="ARBA00023306"/>
    </source>
</evidence>
<evidence type="ECO:0000256" key="1">
    <source>
        <dbReference type="ARBA" id="ARBA00022475"/>
    </source>
</evidence>
<dbReference type="GO" id="GO:0005886">
    <property type="term" value="C:plasma membrane"/>
    <property type="evidence" value="ECO:0007669"/>
    <property type="project" value="UniProtKB-SubCell"/>
</dbReference>
<comment type="similarity">
    <text evidence="7">Belongs to the CrgA family.</text>
</comment>
<dbReference type="GO" id="GO:0051301">
    <property type="term" value="P:cell division"/>
    <property type="evidence" value="ECO:0007669"/>
    <property type="project" value="UniProtKB-UniRule"/>
</dbReference>
<name>A0A6H9WMK3_9MICO</name>
<feature type="region of interest" description="Disordered" evidence="8">
    <location>
        <begin position="1"/>
        <end position="58"/>
    </location>
</feature>
<dbReference type="OrthoDB" id="5189646at2"/>